<dbReference type="InterPro" id="IPR007219">
    <property type="entry name" value="XnlR_reg_dom"/>
</dbReference>
<evidence type="ECO:0000313" key="7">
    <source>
        <dbReference type="EMBL" id="KAH7018174.1"/>
    </source>
</evidence>
<organism evidence="7 8">
    <name type="scientific">Microdochium trichocladiopsis</name>
    <dbReference type="NCBI Taxonomy" id="1682393"/>
    <lineage>
        <taxon>Eukaryota</taxon>
        <taxon>Fungi</taxon>
        <taxon>Dikarya</taxon>
        <taxon>Ascomycota</taxon>
        <taxon>Pezizomycotina</taxon>
        <taxon>Sordariomycetes</taxon>
        <taxon>Xylariomycetidae</taxon>
        <taxon>Xylariales</taxon>
        <taxon>Microdochiaceae</taxon>
        <taxon>Microdochium</taxon>
    </lineage>
</organism>
<keyword evidence="5" id="KW-0539">Nucleus</keyword>
<comment type="caution">
    <text evidence="7">The sequence shown here is derived from an EMBL/GenBank/DDBJ whole genome shotgun (WGS) entry which is preliminary data.</text>
</comment>
<name>A0A9P8XU51_9PEZI</name>
<feature type="domain" description="Zn(2)-C6 fungal-type" evidence="6">
    <location>
        <begin position="5"/>
        <end position="37"/>
    </location>
</feature>
<dbReference type="CDD" id="cd12148">
    <property type="entry name" value="fungal_TF_MHR"/>
    <property type="match status" value="1"/>
</dbReference>
<gene>
    <name evidence="7" type="ORF">B0I36DRAFT_36377</name>
</gene>
<evidence type="ECO:0000256" key="3">
    <source>
        <dbReference type="ARBA" id="ARBA00023015"/>
    </source>
</evidence>
<dbReference type="GO" id="GO:0006351">
    <property type="term" value="P:DNA-templated transcription"/>
    <property type="evidence" value="ECO:0007669"/>
    <property type="project" value="InterPro"/>
</dbReference>
<dbReference type="Proteomes" id="UP000756346">
    <property type="component" value="Unassembled WGS sequence"/>
</dbReference>
<dbReference type="GO" id="GO:0005634">
    <property type="term" value="C:nucleus"/>
    <property type="evidence" value="ECO:0007669"/>
    <property type="project" value="UniProtKB-SubCell"/>
</dbReference>
<dbReference type="SUPFAM" id="SSF57701">
    <property type="entry name" value="Zn2/Cys6 DNA-binding domain"/>
    <property type="match status" value="1"/>
</dbReference>
<dbReference type="RefSeq" id="XP_046006441.1">
    <property type="nucleotide sequence ID" value="XM_046158869.1"/>
</dbReference>
<protein>
    <recommendedName>
        <fullName evidence="6">Zn(2)-C6 fungal-type domain-containing protein</fullName>
    </recommendedName>
</protein>
<dbReference type="InterPro" id="IPR036864">
    <property type="entry name" value="Zn2-C6_fun-type_DNA-bd_sf"/>
</dbReference>
<proteinExistence type="predicted"/>
<dbReference type="GO" id="GO:0008270">
    <property type="term" value="F:zinc ion binding"/>
    <property type="evidence" value="ECO:0007669"/>
    <property type="project" value="InterPro"/>
</dbReference>
<evidence type="ECO:0000256" key="2">
    <source>
        <dbReference type="ARBA" id="ARBA00022723"/>
    </source>
</evidence>
<evidence type="ECO:0000256" key="4">
    <source>
        <dbReference type="ARBA" id="ARBA00023163"/>
    </source>
</evidence>
<evidence type="ECO:0000313" key="8">
    <source>
        <dbReference type="Proteomes" id="UP000756346"/>
    </source>
</evidence>
<dbReference type="PANTHER" id="PTHR47338">
    <property type="entry name" value="ZN(II)2CYS6 TRANSCRIPTION FACTOR (EUROFUNG)-RELATED"/>
    <property type="match status" value="1"/>
</dbReference>
<dbReference type="Gene3D" id="4.10.240.10">
    <property type="entry name" value="Zn(2)-C6 fungal-type DNA-binding domain"/>
    <property type="match status" value="1"/>
</dbReference>
<dbReference type="GO" id="GO:0003677">
    <property type="term" value="F:DNA binding"/>
    <property type="evidence" value="ECO:0007669"/>
    <property type="project" value="InterPro"/>
</dbReference>
<accession>A0A9P8XU51</accession>
<dbReference type="InterPro" id="IPR050815">
    <property type="entry name" value="TF_fung"/>
</dbReference>
<dbReference type="GO" id="GO:0000981">
    <property type="term" value="F:DNA-binding transcription factor activity, RNA polymerase II-specific"/>
    <property type="evidence" value="ECO:0007669"/>
    <property type="project" value="InterPro"/>
</dbReference>
<keyword evidence="8" id="KW-1185">Reference proteome</keyword>
<dbReference type="OrthoDB" id="2740448at2759"/>
<dbReference type="PROSITE" id="PS50048">
    <property type="entry name" value="ZN2_CY6_FUNGAL_2"/>
    <property type="match status" value="1"/>
</dbReference>
<dbReference type="EMBL" id="JAGTJQ010000011">
    <property type="protein sequence ID" value="KAH7018174.1"/>
    <property type="molecule type" value="Genomic_DNA"/>
</dbReference>
<dbReference type="GeneID" id="70188415"/>
<keyword evidence="2" id="KW-0479">Metal-binding</keyword>
<keyword evidence="4" id="KW-0804">Transcription</keyword>
<dbReference type="Pfam" id="PF04082">
    <property type="entry name" value="Fungal_trans"/>
    <property type="match status" value="1"/>
</dbReference>
<dbReference type="PANTHER" id="PTHR47338:SF16">
    <property type="entry name" value="TRANSCRIPTION FACTOR, PUTATIVE (AFU_ORTHOLOGUE AFUA_2G09360)-RELATED"/>
    <property type="match status" value="1"/>
</dbReference>
<comment type="subcellular location">
    <subcellularLocation>
        <location evidence="1">Nucleus</location>
    </subcellularLocation>
</comment>
<evidence type="ECO:0000256" key="1">
    <source>
        <dbReference type="ARBA" id="ARBA00004123"/>
    </source>
</evidence>
<keyword evidence="3" id="KW-0805">Transcription regulation</keyword>
<dbReference type="InterPro" id="IPR001138">
    <property type="entry name" value="Zn2Cys6_DnaBD"/>
</dbReference>
<evidence type="ECO:0000259" key="6">
    <source>
        <dbReference type="PROSITE" id="PS50048"/>
    </source>
</evidence>
<sequence>MAPNACSACRSKKLKCVAQAGQRACVRCSTRDLPCSYEPAIHDDSRPSGAVPGIIPDLPTAGAYPPAAADSSPVYRLRGGYVGLDISRGRPQDVLREGQLAQSLVQLYFIHYSDIHFMLDEETMLRQLALGEVPKILLYSIMALAIRFSHAPFDDDGSTANRGELMFDHARRLLQQDFDRLSITNIQVYILLSTYKLAYGGPAQAHTFLSIAANMIQLLRIMEFDSEIDPIRIELDRRLVATMMIMDHLVSGSLRLPLLISSQYATPTVMNEDEFWALKRRTTSVVNSSAMNPASMAIPDHILRLSRLLHAACTAYWTAGSRDISETLTSLSEEHRLLRESWDASLLCTEENLARHRAKESIRIFLFMHLLDNHVGQVIHFCSLLDPFSWFHHSPSHTTTTTATTSPPSFSFSAAAQAADWQSECHKHAHAVMHIVEYALAADIDLHNFQVGQILVAATVVLTHEILTRLANNEFSPSPLATTTTTITTLRMLGTSDPPPAAALDNVLMAAKIESSPQIRAIRECIVRSRRHTRMYDWVLQQFDVFCQLCSSSTPAAVGAVFAKNTQLLREVLRIGSFYERRDPRTGGRREGIEALFYPDGNSPS</sequence>
<dbReference type="Pfam" id="PF00172">
    <property type="entry name" value="Zn_clus"/>
    <property type="match status" value="1"/>
</dbReference>
<evidence type="ECO:0000256" key="5">
    <source>
        <dbReference type="ARBA" id="ARBA00023242"/>
    </source>
</evidence>
<dbReference type="AlphaFoldDB" id="A0A9P8XU51"/>
<reference evidence="7" key="1">
    <citation type="journal article" date="2021" name="Nat. Commun.">
        <title>Genetic determinants of endophytism in the Arabidopsis root mycobiome.</title>
        <authorList>
            <person name="Mesny F."/>
            <person name="Miyauchi S."/>
            <person name="Thiergart T."/>
            <person name="Pickel B."/>
            <person name="Atanasova L."/>
            <person name="Karlsson M."/>
            <person name="Huettel B."/>
            <person name="Barry K.W."/>
            <person name="Haridas S."/>
            <person name="Chen C."/>
            <person name="Bauer D."/>
            <person name="Andreopoulos W."/>
            <person name="Pangilinan J."/>
            <person name="LaButti K."/>
            <person name="Riley R."/>
            <person name="Lipzen A."/>
            <person name="Clum A."/>
            <person name="Drula E."/>
            <person name="Henrissat B."/>
            <person name="Kohler A."/>
            <person name="Grigoriev I.V."/>
            <person name="Martin F.M."/>
            <person name="Hacquard S."/>
        </authorList>
    </citation>
    <scope>NUCLEOTIDE SEQUENCE</scope>
    <source>
        <strain evidence="7">MPI-CAGE-CH-0230</strain>
    </source>
</reference>
<dbReference type="CDD" id="cd00067">
    <property type="entry name" value="GAL4"/>
    <property type="match status" value="1"/>
</dbReference>
<dbReference type="PROSITE" id="PS00463">
    <property type="entry name" value="ZN2_CY6_FUNGAL_1"/>
    <property type="match status" value="1"/>
</dbReference>